<keyword evidence="3" id="KW-1185">Reference proteome</keyword>
<accession>A0A090ZH12</accession>
<comment type="caution">
    <text evidence="2">The sequence shown here is derived from an EMBL/GenBank/DDBJ whole genome shotgun (WGS) entry which is preliminary data.</text>
</comment>
<dbReference type="HOGENOM" id="CLU_189923_0_0_9"/>
<evidence type="ECO:0000256" key="1">
    <source>
        <dbReference type="SAM" id="MobiDB-lite"/>
    </source>
</evidence>
<feature type="region of interest" description="Disordered" evidence="1">
    <location>
        <begin position="57"/>
        <end position="88"/>
    </location>
</feature>
<dbReference type="InterPro" id="IPR025550">
    <property type="entry name" value="YycC"/>
</dbReference>
<sequence length="88" mass="9607">MLLYSYQLDRRDIHMKPLQISPDTAVKLAAKLKVPLEHLMHMPQHILLQKIAELAKEEAGSKPAEAGAEPSASEPAGDSKPGDPKQSL</sequence>
<name>A0A090ZH12_PAEMA</name>
<reference evidence="2 3" key="1">
    <citation type="submission" date="2014-04" db="EMBL/GenBank/DDBJ databases">
        <authorList>
            <person name="Bishop-Lilly K.A."/>
            <person name="Broomall S.M."/>
            <person name="Chain P.S."/>
            <person name="Chertkov O."/>
            <person name="Coyne S.R."/>
            <person name="Daligault H.E."/>
            <person name="Davenport K.W."/>
            <person name="Erkkila T."/>
            <person name="Frey K.G."/>
            <person name="Gibbons H.S."/>
            <person name="Gu W."/>
            <person name="Jaissle J."/>
            <person name="Johnson S.L."/>
            <person name="Koroleva G.I."/>
            <person name="Ladner J.T."/>
            <person name="Lo C.-C."/>
            <person name="Minogue T.D."/>
            <person name="Munk C."/>
            <person name="Palacios G.F."/>
            <person name="Redden C.L."/>
            <person name="Rosenzweig C.N."/>
            <person name="Scholz M.B."/>
            <person name="Teshima H."/>
            <person name="Xu Y."/>
        </authorList>
    </citation>
    <scope>NUCLEOTIDE SEQUENCE [LARGE SCALE GENOMIC DNA]</scope>
    <source>
        <strain evidence="2 3">8244</strain>
    </source>
</reference>
<dbReference type="AlphaFoldDB" id="A0A090ZH12"/>
<dbReference type="Proteomes" id="UP000029278">
    <property type="component" value="Unassembled WGS sequence"/>
</dbReference>
<dbReference type="Pfam" id="PF14174">
    <property type="entry name" value="YycC"/>
    <property type="match status" value="1"/>
</dbReference>
<dbReference type="EMBL" id="JMQA01000018">
    <property type="protein sequence ID" value="KFN10584.1"/>
    <property type="molecule type" value="Genomic_DNA"/>
</dbReference>
<protein>
    <submittedName>
        <fullName evidence="2">YycC-like family protein</fullName>
    </submittedName>
</protein>
<organism evidence="2 3">
    <name type="scientific">Paenibacillus macerans</name>
    <name type="common">Bacillus macerans</name>
    <dbReference type="NCBI Taxonomy" id="44252"/>
    <lineage>
        <taxon>Bacteria</taxon>
        <taxon>Bacillati</taxon>
        <taxon>Bacillota</taxon>
        <taxon>Bacilli</taxon>
        <taxon>Bacillales</taxon>
        <taxon>Paenibacillaceae</taxon>
        <taxon>Paenibacillus</taxon>
    </lineage>
</organism>
<evidence type="ECO:0000313" key="3">
    <source>
        <dbReference type="Proteomes" id="UP000029278"/>
    </source>
</evidence>
<proteinExistence type="predicted"/>
<feature type="compositionally biased region" description="Low complexity" evidence="1">
    <location>
        <begin position="63"/>
        <end position="76"/>
    </location>
</feature>
<dbReference type="PATRIC" id="fig|44252.3.peg.1265"/>
<dbReference type="STRING" id="44252.DJ90_803"/>
<evidence type="ECO:0000313" key="2">
    <source>
        <dbReference type="EMBL" id="KFN10584.1"/>
    </source>
</evidence>
<gene>
    <name evidence="2" type="ORF">DJ90_803</name>
</gene>